<keyword evidence="1" id="KW-0479">Metal-binding</keyword>
<evidence type="ECO:0000313" key="5">
    <source>
        <dbReference type="Proteomes" id="UP000789901"/>
    </source>
</evidence>
<keyword evidence="2" id="KW-0175">Coiled coil</keyword>
<sequence length="232" mass="27869">MSSQFCKKCDSFDHKTIFCTKTTCNACGNTGHISAYCPTLSCDICKEFSHTRKTCNKRFNYVRLVNRCKELLKENPRDYLYYPDNGTFPSFRDAYNVLNIELFNSCEICWTIINRPKEFCNNCKIIVSLNEIKEEDNIIKCIQDNCFFSYQNKLDKELFLHYNKKHSDVHDIFKNLFSNPRQYRDRIKRYINDLEVQRREHNIDIKSLKKELKDIQEKARKYEKDLNNERIQ</sequence>
<evidence type="ECO:0000313" key="4">
    <source>
        <dbReference type="EMBL" id="CAG8749512.1"/>
    </source>
</evidence>
<feature type="non-terminal residue" evidence="4">
    <location>
        <position position="232"/>
    </location>
</feature>
<protein>
    <submittedName>
        <fullName evidence="4">24948_t:CDS:1</fullName>
    </submittedName>
</protein>
<name>A0ABN7VA34_GIGMA</name>
<dbReference type="InterPro" id="IPR036875">
    <property type="entry name" value="Znf_CCHC_sf"/>
</dbReference>
<evidence type="ECO:0000256" key="2">
    <source>
        <dbReference type="SAM" id="Coils"/>
    </source>
</evidence>
<keyword evidence="1" id="KW-0862">Zinc</keyword>
<keyword evidence="5" id="KW-1185">Reference proteome</keyword>
<dbReference type="Proteomes" id="UP000789901">
    <property type="component" value="Unassembled WGS sequence"/>
</dbReference>
<evidence type="ECO:0000259" key="3">
    <source>
        <dbReference type="PROSITE" id="PS50158"/>
    </source>
</evidence>
<accession>A0ABN7VA34</accession>
<organism evidence="4 5">
    <name type="scientific">Gigaspora margarita</name>
    <dbReference type="NCBI Taxonomy" id="4874"/>
    <lineage>
        <taxon>Eukaryota</taxon>
        <taxon>Fungi</taxon>
        <taxon>Fungi incertae sedis</taxon>
        <taxon>Mucoromycota</taxon>
        <taxon>Glomeromycotina</taxon>
        <taxon>Glomeromycetes</taxon>
        <taxon>Diversisporales</taxon>
        <taxon>Gigasporaceae</taxon>
        <taxon>Gigaspora</taxon>
    </lineage>
</organism>
<dbReference type="InterPro" id="IPR001878">
    <property type="entry name" value="Znf_CCHC"/>
</dbReference>
<proteinExistence type="predicted"/>
<dbReference type="PROSITE" id="PS50158">
    <property type="entry name" value="ZF_CCHC"/>
    <property type="match status" value="1"/>
</dbReference>
<feature type="domain" description="CCHC-type" evidence="3">
    <location>
        <begin position="24"/>
        <end position="38"/>
    </location>
</feature>
<comment type="caution">
    <text evidence="4">The sequence shown here is derived from an EMBL/GenBank/DDBJ whole genome shotgun (WGS) entry which is preliminary data.</text>
</comment>
<feature type="coiled-coil region" evidence="2">
    <location>
        <begin position="191"/>
        <end position="232"/>
    </location>
</feature>
<evidence type="ECO:0000256" key="1">
    <source>
        <dbReference type="PROSITE-ProRule" id="PRU00047"/>
    </source>
</evidence>
<dbReference type="Gene3D" id="4.10.60.10">
    <property type="entry name" value="Zinc finger, CCHC-type"/>
    <property type="match status" value="1"/>
</dbReference>
<keyword evidence="1" id="KW-0863">Zinc-finger</keyword>
<gene>
    <name evidence="4" type="ORF">GMARGA_LOCUS16223</name>
</gene>
<dbReference type="EMBL" id="CAJVQB010011663">
    <property type="protein sequence ID" value="CAG8749512.1"/>
    <property type="molecule type" value="Genomic_DNA"/>
</dbReference>
<dbReference type="SMART" id="SM00343">
    <property type="entry name" value="ZnF_C2HC"/>
    <property type="match status" value="3"/>
</dbReference>
<reference evidence="4 5" key="1">
    <citation type="submission" date="2021-06" db="EMBL/GenBank/DDBJ databases">
        <authorList>
            <person name="Kallberg Y."/>
            <person name="Tangrot J."/>
            <person name="Rosling A."/>
        </authorList>
    </citation>
    <scope>NUCLEOTIDE SEQUENCE [LARGE SCALE GENOMIC DNA]</scope>
    <source>
        <strain evidence="4 5">120-4 pot B 10/14</strain>
    </source>
</reference>
<dbReference type="SUPFAM" id="SSF57756">
    <property type="entry name" value="Retrovirus zinc finger-like domains"/>
    <property type="match status" value="1"/>
</dbReference>